<evidence type="ECO:0000313" key="1">
    <source>
        <dbReference type="EMBL" id="KAG0488336.1"/>
    </source>
</evidence>
<dbReference type="AlphaFoldDB" id="A0A835V9T1"/>
<dbReference type="Proteomes" id="UP000636800">
    <property type="component" value="Chromosome 3"/>
</dbReference>
<dbReference type="EMBL" id="JADCNL010000003">
    <property type="protein sequence ID" value="KAG0488336.1"/>
    <property type="molecule type" value="Genomic_DNA"/>
</dbReference>
<organism evidence="1 2">
    <name type="scientific">Vanilla planifolia</name>
    <name type="common">Vanilla</name>
    <dbReference type="NCBI Taxonomy" id="51239"/>
    <lineage>
        <taxon>Eukaryota</taxon>
        <taxon>Viridiplantae</taxon>
        <taxon>Streptophyta</taxon>
        <taxon>Embryophyta</taxon>
        <taxon>Tracheophyta</taxon>
        <taxon>Spermatophyta</taxon>
        <taxon>Magnoliopsida</taxon>
        <taxon>Liliopsida</taxon>
        <taxon>Asparagales</taxon>
        <taxon>Orchidaceae</taxon>
        <taxon>Vanilloideae</taxon>
        <taxon>Vanilleae</taxon>
        <taxon>Vanilla</taxon>
    </lineage>
</organism>
<evidence type="ECO:0000313" key="2">
    <source>
        <dbReference type="Proteomes" id="UP000636800"/>
    </source>
</evidence>
<reference evidence="1 2" key="1">
    <citation type="journal article" date="2020" name="Nat. Food">
        <title>A phased Vanilla planifolia genome enables genetic improvement of flavour and production.</title>
        <authorList>
            <person name="Hasing T."/>
            <person name="Tang H."/>
            <person name="Brym M."/>
            <person name="Khazi F."/>
            <person name="Huang T."/>
            <person name="Chambers A.H."/>
        </authorList>
    </citation>
    <scope>NUCLEOTIDE SEQUENCE [LARGE SCALE GENOMIC DNA]</scope>
    <source>
        <tissue evidence="1">Leaf</tissue>
    </source>
</reference>
<keyword evidence="2" id="KW-1185">Reference proteome</keyword>
<proteinExistence type="predicted"/>
<comment type="caution">
    <text evidence="1">The sequence shown here is derived from an EMBL/GenBank/DDBJ whole genome shotgun (WGS) entry which is preliminary data.</text>
</comment>
<dbReference type="OrthoDB" id="2015333at2759"/>
<accession>A0A835V9T1</accession>
<protein>
    <submittedName>
        <fullName evidence="1">Uncharacterized protein</fullName>
    </submittedName>
</protein>
<gene>
    <name evidence="1" type="ORF">HPP92_007147</name>
</gene>
<name>A0A835V9T1_VANPL</name>
<sequence length="120" mass="13086">MSLRVAAIPATSILPTAVPPQLEPPSNSSIAHHRYHLQEFKNLPPRRNLKVAILPPTNVTSSSNSATINSAYKNSVTSSTVVHQLFHLPPAAAVTNKEFKNPTKEIENATKIFGFLGKYD</sequence>